<feature type="transmembrane region" description="Helical" evidence="7">
    <location>
        <begin position="234"/>
        <end position="254"/>
    </location>
</feature>
<feature type="transmembrane region" description="Helical" evidence="7">
    <location>
        <begin position="42"/>
        <end position="68"/>
    </location>
</feature>
<gene>
    <name evidence="9" type="ORF">AAME72_05490</name>
</gene>
<dbReference type="InterPro" id="IPR008457">
    <property type="entry name" value="Cu-R_CopD_dom"/>
</dbReference>
<proteinExistence type="predicted"/>
<feature type="transmembrane region" description="Helical" evidence="7">
    <location>
        <begin position="405"/>
        <end position="425"/>
    </location>
</feature>
<name>A0AAU7GCZ8_9MICO</name>
<dbReference type="InterPro" id="IPR032694">
    <property type="entry name" value="CopC/D"/>
</dbReference>
<evidence type="ECO:0000256" key="7">
    <source>
        <dbReference type="SAM" id="Phobius"/>
    </source>
</evidence>
<keyword evidence="3 7" id="KW-0812">Transmembrane</keyword>
<comment type="subcellular location">
    <subcellularLocation>
        <location evidence="1">Cell membrane</location>
        <topology evidence="1">Multi-pass membrane protein</topology>
    </subcellularLocation>
</comment>
<dbReference type="AlphaFoldDB" id="A0AAU7GCZ8"/>
<dbReference type="GO" id="GO:0006825">
    <property type="term" value="P:copper ion transport"/>
    <property type="evidence" value="ECO:0007669"/>
    <property type="project" value="InterPro"/>
</dbReference>
<organism evidence="9">
    <name type="scientific">Leifsonia sp. NPDC080035</name>
    <dbReference type="NCBI Taxonomy" id="3143936"/>
    <lineage>
        <taxon>Bacteria</taxon>
        <taxon>Bacillati</taxon>
        <taxon>Actinomycetota</taxon>
        <taxon>Actinomycetes</taxon>
        <taxon>Micrococcales</taxon>
        <taxon>Microbacteriaceae</taxon>
        <taxon>Leifsonia</taxon>
    </lineage>
</organism>
<feature type="transmembrane region" description="Helical" evidence="7">
    <location>
        <begin position="515"/>
        <end position="540"/>
    </location>
</feature>
<evidence type="ECO:0000256" key="6">
    <source>
        <dbReference type="SAM" id="MobiDB-lite"/>
    </source>
</evidence>
<feature type="transmembrane region" description="Helical" evidence="7">
    <location>
        <begin position="128"/>
        <end position="154"/>
    </location>
</feature>
<evidence type="ECO:0000256" key="2">
    <source>
        <dbReference type="ARBA" id="ARBA00022475"/>
    </source>
</evidence>
<keyword evidence="2" id="KW-1003">Cell membrane</keyword>
<feature type="transmembrane region" description="Helical" evidence="7">
    <location>
        <begin position="584"/>
        <end position="605"/>
    </location>
</feature>
<dbReference type="EMBL" id="CP157390">
    <property type="protein sequence ID" value="XBM49315.1"/>
    <property type="molecule type" value="Genomic_DNA"/>
</dbReference>
<evidence type="ECO:0000256" key="4">
    <source>
        <dbReference type="ARBA" id="ARBA00022989"/>
    </source>
</evidence>
<feature type="transmembrane region" description="Helical" evidence="7">
    <location>
        <begin position="201"/>
        <end position="222"/>
    </location>
</feature>
<evidence type="ECO:0000256" key="5">
    <source>
        <dbReference type="ARBA" id="ARBA00023136"/>
    </source>
</evidence>
<accession>A0AAU7GCZ8</accession>
<keyword evidence="5 7" id="KW-0472">Membrane</keyword>
<dbReference type="RefSeq" id="WP_348789233.1">
    <property type="nucleotide sequence ID" value="NZ_CP157390.1"/>
</dbReference>
<feature type="transmembrane region" description="Helical" evidence="7">
    <location>
        <begin position="266"/>
        <end position="290"/>
    </location>
</feature>
<evidence type="ECO:0000256" key="1">
    <source>
        <dbReference type="ARBA" id="ARBA00004651"/>
    </source>
</evidence>
<dbReference type="InterPro" id="IPR019108">
    <property type="entry name" value="Caa3_assmbl_CtaG-rel"/>
</dbReference>
<feature type="transmembrane region" description="Helical" evidence="7">
    <location>
        <begin position="174"/>
        <end position="194"/>
    </location>
</feature>
<feature type="transmembrane region" description="Helical" evidence="7">
    <location>
        <begin position="552"/>
        <end position="572"/>
    </location>
</feature>
<reference evidence="9" key="1">
    <citation type="submission" date="2024-05" db="EMBL/GenBank/DDBJ databases">
        <title>The Natural Products Discovery Center: Release of the First 8490 Sequenced Strains for Exploring Actinobacteria Biosynthetic Diversity.</title>
        <authorList>
            <person name="Kalkreuter E."/>
            <person name="Kautsar S.A."/>
            <person name="Yang D."/>
            <person name="Bader C.D."/>
            <person name="Teijaro C.N."/>
            <person name="Fluegel L."/>
            <person name="Davis C.M."/>
            <person name="Simpson J.R."/>
            <person name="Lauterbach L."/>
            <person name="Steele A.D."/>
            <person name="Gui C."/>
            <person name="Meng S."/>
            <person name="Li G."/>
            <person name="Viehrig K."/>
            <person name="Ye F."/>
            <person name="Su P."/>
            <person name="Kiefer A.F."/>
            <person name="Nichols A."/>
            <person name="Cepeda A.J."/>
            <person name="Yan W."/>
            <person name="Fan B."/>
            <person name="Jiang Y."/>
            <person name="Adhikari A."/>
            <person name="Zheng C.-J."/>
            <person name="Schuster L."/>
            <person name="Cowan T.M."/>
            <person name="Smanski M.J."/>
            <person name="Chevrette M.G."/>
            <person name="de Carvalho L.P.S."/>
            <person name="Shen B."/>
        </authorList>
    </citation>
    <scope>NUCLEOTIDE SEQUENCE</scope>
    <source>
        <strain evidence="9">NPDC080035</strain>
    </source>
</reference>
<feature type="domain" description="Copper resistance protein D" evidence="8">
    <location>
        <begin position="265"/>
        <end position="362"/>
    </location>
</feature>
<sequence length="694" mass="73840">MSAPTDGAPADRARVDPNDPGAAGDAVFREHELPLPPVSIPALIAVLSVPLAVVAALLAMVFSGAFLTGRALQDPGDMVTYGLPIARTLHDIAATATVGLLAVAAFLAPGQTKRPGMLGWAQSRATRWAGRAGAAWFACALAVIVLTSISVSGVQPGDALFWPTLGTFLFGVELGQSLVVSAAAVLTAAVLAVLARRITTAGIAFGFALFALLPLALSGHAAGSSEHANAVNSLAVHLVGVTLWAGGLLGLLLLRSTMKRGFASAVARYSTMAGWAFAAVAFSGIVNASLRLASPADLLKPYGILIVVKAAILVLLGIGGALQRRRVIPRLRRDPADRRAFALFATAEIVFMAVAVGVSVGLSRSAPPVSQQPLTGDEAREGLLGFPYPPAVTVERMFTVVHLDWVWLALAAVLAGLYVWAFVRLRRRGDPWPVRRLVAWLAGCVALVWLTSGGAAVYGLVHFSTHMVQHMGLMMLAPPLFVLGGPVLLALRVLPARQDGSRGMREWLLLLTHSGYLRFLSRPVVAGVIFAGSLVAFYFTPAFESAMFSHQWHVLMCVHFLLSGYLFFWVFIGIDPGPPRPAFPILFIVMLATLAFHAFFGVALMESGSVLAADWYHALGQRDDAALLADQHVGGGVAWGASELPMVLVALLVVARWVSSDERAARRLDRQAERDGDAELRAYNERLARLNRER</sequence>
<dbReference type="GO" id="GO:0005886">
    <property type="term" value="C:plasma membrane"/>
    <property type="evidence" value="ECO:0007669"/>
    <property type="project" value="UniProtKB-SubCell"/>
</dbReference>
<feature type="region of interest" description="Disordered" evidence="6">
    <location>
        <begin position="1"/>
        <end position="23"/>
    </location>
</feature>
<feature type="transmembrane region" description="Helical" evidence="7">
    <location>
        <begin position="473"/>
        <end position="494"/>
    </location>
</feature>
<dbReference type="Pfam" id="PF09678">
    <property type="entry name" value="Caa3_CtaG"/>
    <property type="match status" value="1"/>
</dbReference>
<feature type="transmembrane region" description="Helical" evidence="7">
    <location>
        <begin position="637"/>
        <end position="658"/>
    </location>
</feature>
<feature type="transmembrane region" description="Helical" evidence="7">
    <location>
        <begin position="437"/>
        <end position="461"/>
    </location>
</feature>
<protein>
    <submittedName>
        <fullName evidence="9">Bifunctional copper resistance protein CopD/cytochrome c oxidase assembly protein</fullName>
    </submittedName>
</protein>
<feature type="transmembrane region" description="Helical" evidence="7">
    <location>
        <begin position="302"/>
        <end position="322"/>
    </location>
</feature>
<dbReference type="PANTHER" id="PTHR34820">
    <property type="entry name" value="INNER MEMBRANE PROTEIN YEBZ"/>
    <property type="match status" value="1"/>
</dbReference>
<evidence type="ECO:0000313" key="9">
    <source>
        <dbReference type="EMBL" id="XBM49315.1"/>
    </source>
</evidence>
<evidence type="ECO:0000259" key="8">
    <source>
        <dbReference type="Pfam" id="PF05425"/>
    </source>
</evidence>
<evidence type="ECO:0000256" key="3">
    <source>
        <dbReference type="ARBA" id="ARBA00022692"/>
    </source>
</evidence>
<dbReference type="PANTHER" id="PTHR34820:SF4">
    <property type="entry name" value="INNER MEMBRANE PROTEIN YEBZ"/>
    <property type="match status" value="1"/>
</dbReference>
<dbReference type="Pfam" id="PF05425">
    <property type="entry name" value="CopD"/>
    <property type="match status" value="1"/>
</dbReference>
<keyword evidence="4 7" id="KW-1133">Transmembrane helix</keyword>
<feature type="transmembrane region" description="Helical" evidence="7">
    <location>
        <begin position="342"/>
        <end position="362"/>
    </location>
</feature>